<protein>
    <submittedName>
        <fullName evidence="10">Chloroperoxidase</fullName>
    </submittedName>
</protein>
<keyword evidence="6" id="KW-0408">Iron</keyword>
<sequence length="268" mass="30248">MLGIRLVSLLAFTGSALAELDFSKWKTRQPGELRAPCPAMNSLANHGFIQRDGKNITVESLTPVLKDVFHLSQELAFTVSQLGLFTALDPSKGVFTLQDLTDRHNVFEHDASLSREDAKFGGDQSVLHKGQFKKFMDHFKGEKYISFEAAAKARYAMVEDSRKRNPDFTYDVTHRITSYGETIKYLRTIVEPSTGKCPVDWIKILFEQERLPYKEGWRPPTNELSGFTLASEVLELALITPEKLPVEDCKGKGKGKGNCKRRRTYLGI</sequence>
<dbReference type="GO" id="GO:0004601">
    <property type="term" value="F:peroxidase activity"/>
    <property type="evidence" value="ECO:0007669"/>
    <property type="project" value="UniProtKB-KW"/>
</dbReference>
<keyword evidence="4" id="KW-0479">Metal-binding</keyword>
<evidence type="ECO:0000313" key="10">
    <source>
        <dbReference type="EMBL" id="KAK4175372.1"/>
    </source>
</evidence>
<dbReference type="Gene3D" id="1.10.489.10">
    <property type="entry name" value="Chloroperoxidase-like"/>
    <property type="match status" value="1"/>
</dbReference>
<evidence type="ECO:0000256" key="1">
    <source>
        <dbReference type="ARBA" id="ARBA00001970"/>
    </source>
</evidence>
<comment type="similarity">
    <text evidence="7">Belongs to the chloroperoxidase family.</text>
</comment>
<comment type="caution">
    <text evidence="10">The sequence shown here is derived from an EMBL/GenBank/DDBJ whole genome shotgun (WGS) entry which is preliminary data.</text>
</comment>
<dbReference type="PROSITE" id="PS51405">
    <property type="entry name" value="HEME_HALOPEROXIDASE"/>
    <property type="match status" value="1"/>
</dbReference>
<feature type="signal peptide" evidence="8">
    <location>
        <begin position="1"/>
        <end position="18"/>
    </location>
</feature>
<keyword evidence="8" id="KW-0732">Signal</keyword>
<dbReference type="InterPro" id="IPR036851">
    <property type="entry name" value="Chloroperoxidase-like_sf"/>
</dbReference>
<evidence type="ECO:0000256" key="4">
    <source>
        <dbReference type="ARBA" id="ARBA00022723"/>
    </source>
</evidence>
<evidence type="ECO:0000256" key="8">
    <source>
        <dbReference type="SAM" id="SignalP"/>
    </source>
</evidence>
<keyword evidence="2" id="KW-0575">Peroxidase</keyword>
<feature type="chain" id="PRO_5042891076" evidence="8">
    <location>
        <begin position="19"/>
        <end position="268"/>
    </location>
</feature>
<dbReference type="AlphaFoldDB" id="A0AAN7A7M1"/>
<reference evidence="10" key="1">
    <citation type="journal article" date="2023" name="Mol. Phylogenet. Evol.">
        <title>Genome-scale phylogeny and comparative genomics of the fungal order Sordariales.</title>
        <authorList>
            <person name="Hensen N."/>
            <person name="Bonometti L."/>
            <person name="Westerberg I."/>
            <person name="Brannstrom I.O."/>
            <person name="Guillou S."/>
            <person name="Cros-Aarteil S."/>
            <person name="Calhoun S."/>
            <person name="Haridas S."/>
            <person name="Kuo A."/>
            <person name="Mondo S."/>
            <person name="Pangilinan J."/>
            <person name="Riley R."/>
            <person name="LaButti K."/>
            <person name="Andreopoulos B."/>
            <person name="Lipzen A."/>
            <person name="Chen C."/>
            <person name="Yan M."/>
            <person name="Daum C."/>
            <person name="Ng V."/>
            <person name="Clum A."/>
            <person name="Steindorff A."/>
            <person name="Ohm R.A."/>
            <person name="Martin F."/>
            <person name="Silar P."/>
            <person name="Natvig D.O."/>
            <person name="Lalanne C."/>
            <person name="Gautier V."/>
            <person name="Ament-Velasquez S.L."/>
            <person name="Kruys A."/>
            <person name="Hutchinson M.I."/>
            <person name="Powell A.J."/>
            <person name="Barry K."/>
            <person name="Miller A.N."/>
            <person name="Grigoriev I.V."/>
            <person name="Debuchy R."/>
            <person name="Gladieux P."/>
            <person name="Hiltunen Thoren M."/>
            <person name="Johannesson H."/>
        </authorList>
    </citation>
    <scope>NUCLEOTIDE SEQUENCE</scope>
    <source>
        <strain evidence="10">CBS 892.96</strain>
    </source>
</reference>
<keyword evidence="5" id="KW-0560">Oxidoreductase</keyword>
<evidence type="ECO:0000256" key="3">
    <source>
        <dbReference type="ARBA" id="ARBA00022617"/>
    </source>
</evidence>
<comment type="cofactor">
    <cofactor evidence="1">
        <name>heme b</name>
        <dbReference type="ChEBI" id="CHEBI:60344"/>
    </cofactor>
</comment>
<evidence type="ECO:0000256" key="2">
    <source>
        <dbReference type="ARBA" id="ARBA00022559"/>
    </source>
</evidence>
<evidence type="ECO:0000259" key="9">
    <source>
        <dbReference type="PROSITE" id="PS51405"/>
    </source>
</evidence>
<accession>A0AAN7A7M1</accession>
<dbReference type="GO" id="GO:0046872">
    <property type="term" value="F:metal ion binding"/>
    <property type="evidence" value="ECO:0007669"/>
    <property type="project" value="UniProtKB-KW"/>
</dbReference>
<keyword evidence="3" id="KW-0349">Heme</keyword>
<name>A0AAN7A7M1_9PEZI</name>
<dbReference type="PANTHER" id="PTHR33577:SF9">
    <property type="entry name" value="PEROXIDASE STCC"/>
    <property type="match status" value="1"/>
</dbReference>
<reference evidence="10" key="2">
    <citation type="submission" date="2023-05" db="EMBL/GenBank/DDBJ databases">
        <authorList>
            <consortium name="Lawrence Berkeley National Laboratory"/>
            <person name="Steindorff A."/>
            <person name="Hensen N."/>
            <person name="Bonometti L."/>
            <person name="Westerberg I."/>
            <person name="Brannstrom I.O."/>
            <person name="Guillou S."/>
            <person name="Cros-Aarteil S."/>
            <person name="Calhoun S."/>
            <person name="Haridas S."/>
            <person name="Kuo A."/>
            <person name="Mondo S."/>
            <person name="Pangilinan J."/>
            <person name="Riley R."/>
            <person name="Labutti K."/>
            <person name="Andreopoulos B."/>
            <person name="Lipzen A."/>
            <person name="Chen C."/>
            <person name="Yanf M."/>
            <person name="Daum C."/>
            <person name="Ng V."/>
            <person name="Clum A."/>
            <person name="Ohm R."/>
            <person name="Martin F."/>
            <person name="Silar P."/>
            <person name="Natvig D."/>
            <person name="Lalanne C."/>
            <person name="Gautier V."/>
            <person name="Ament-Velasquez S.L."/>
            <person name="Kruys A."/>
            <person name="Hutchinson M.I."/>
            <person name="Powell A.J."/>
            <person name="Barry K."/>
            <person name="Miller A.N."/>
            <person name="Grigoriev I.V."/>
            <person name="Debuchy R."/>
            <person name="Gladieux P."/>
            <person name="Thoren M.H."/>
            <person name="Johannesson H."/>
        </authorList>
    </citation>
    <scope>NUCLEOTIDE SEQUENCE</scope>
    <source>
        <strain evidence="10">CBS 892.96</strain>
    </source>
</reference>
<organism evidence="10 11">
    <name type="scientific">Triangularia setosa</name>
    <dbReference type="NCBI Taxonomy" id="2587417"/>
    <lineage>
        <taxon>Eukaryota</taxon>
        <taxon>Fungi</taxon>
        <taxon>Dikarya</taxon>
        <taxon>Ascomycota</taxon>
        <taxon>Pezizomycotina</taxon>
        <taxon>Sordariomycetes</taxon>
        <taxon>Sordariomycetidae</taxon>
        <taxon>Sordariales</taxon>
        <taxon>Podosporaceae</taxon>
        <taxon>Triangularia</taxon>
    </lineage>
</organism>
<evidence type="ECO:0000256" key="6">
    <source>
        <dbReference type="ARBA" id="ARBA00023004"/>
    </source>
</evidence>
<feature type="domain" description="Heme haloperoxidase family profile" evidence="9">
    <location>
        <begin position="21"/>
        <end position="235"/>
    </location>
</feature>
<evidence type="ECO:0000313" key="11">
    <source>
        <dbReference type="Proteomes" id="UP001302321"/>
    </source>
</evidence>
<evidence type="ECO:0000256" key="7">
    <source>
        <dbReference type="ARBA" id="ARBA00025795"/>
    </source>
</evidence>
<gene>
    <name evidence="10" type="ORF">QBC36DRAFT_331602</name>
</gene>
<keyword evidence="11" id="KW-1185">Reference proteome</keyword>
<proteinExistence type="inferred from homology"/>
<evidence type="ECO:0000256" key="5">
    <source>
        <dbReference type="ARBA" id="ARBA00023002"/>
    </source>
</evidence>
<dbReference type="Pfam" id="PF01328">
    <property type="entry name" value="Peroxidase_2"/>
    <property type="match status" value="1"/>
</dbReference>
<dbReference type="PANTHER" id="PTHR33577">
    <property type="entry name" value="STERIGMATOCYSTIN BIOSYNTHESIS PEROXIDASE STCC-RELATED"/>
    <property type="match status" value="1"/>
</dbReference>
<dbReference type="EMBL" id="MU866237">
    <property type="protein sequence ID" value="KAK4175372.1"/>
    <property type="molecule type" value="Genomic_DNA"/>
</dbReference>
<dbReference type="SUPFAM" id="SSF47571">
    <property type="entry name" value="Cloroperoxidase"/>
    <property type="match status" value="1"/>
</dbReference>
<dbReference type="InterPro" id="IPR000028">
    <property type="entry name" value="Chloroperoxidase"/>
</dbReference>
<dbReference type="Proteomes" id="UP001302321">
    <property type="component" value="Unassembled WGS sequence"/>
</dbReference>